<evidence type="ECO:0000256" key="7">
    <source>
        <dbReference type="SAM" id="MobiDB-lite"/>
    </source>
</evidence>
<dbReference type="EMBL" id="BMRJ01000001">
    <property type="protein sequence ID" value="GGR13694.1"/>
    <property type="molecule type" value="Genomic_DNA"/>
</dbReference>
<evidence type="ECO:0000259" key="11">
    <source>
        <dbReference type="Pfam" id="PF02838"/>
    </source>
</evidence>
<evidence type="ECO:0000256" key="4">
    <source>
        <dbReference type="ARBA" id="ARBA00022801"/>
    </source>
</evidence>
<feature type="active site" description="Proton donor" evidence="6">
    <location>
        <position position="473"/>
    </location>
</feature>
<dbReference type="InterPro" id="IPR017853">
    <property type="entry name" value="GH"/>
</dbReference>
<feature type="compositionally biased region" description="Gly residues" evidence="7">
    <location>
        <begin position="1289"/>
        <end position="1311"/>
    </location>
</feature>
<dbReference type="Gene3D" id="3.30.379.10">
    <property type="entry name" value="Chitobiase/beta-hexosaminidase domain 2-like"/>
    <property type="match status" value="1"/>
</dbReference>
<feature type="region of interest" description="Disordered" evidence="7">
    <location>
        <begin position="1283"/>
        <end position="1311"/>
    </location>
</feature>
<feature type="chain" id="PRO_5037869939" description="beta-N-acetylhexosaminidase" evidence="9">
    <location>
        <begin position="41"/>
        <end position="1346"/>
    </location>
</feature>
<dbReference type="SUPFAM" id="SSF51445">
    <property type="entry name" value="(Trans)glycosidases"/>
    <property type="match status" value="1"/>
</dbReference>
<feature type="domain" description="Beta-hexosaminidase bacterial type N-terminal" evidence="11">
    <location>
        <begin position="188"/>
        <end position="313"/>
    </location>
</feature>
<dbReference type="GO" id="GO:0030203">
    <property type="term" value="P:glycosaminoglycan metabolic process"/>
    <property type="evidence" value="ECO:0007669"/>
    <property type="project" value="TreeGrafter"/>
</dbReference>
<feature type="transmembrane region" description="Helical" evidence="8">
    <location>
        <begin position="1318"/>
        <end position="1339"/>
    </location>
</feature>
<keyword evidence="9" id="KW-0732">Signal</keyword>
<dbReference type="Pfam" id="PF00728">
    <property type="entry name" value="Glyco_hydro_20"/>
    <property type="match status" value="1"/>
</dbReference>
<accession>A0A918CA83</accession>
<keyword evidence="5" id="KW-0326">Glycosidase</keyword>
<dbReference type="PANTHER" id="PTHR22600:SF57">
    <property type="entry name" value="BETA-N-ACETYLHEXOSAMINIDASE"/>
    <property type="match status" value="1"/>
</dbReference>
<dbReference type="PROSITE" id="PS51318">
    <property type="entry name" value="TAT"/>
    <property type="match status" value="1"/>
</dbReference>
<dbReference type="Pfam" id="PF13385">
    <property type="entry name" value="Laminin_G_3"/>
    <property type="match status" value="2"/>
</dbReference>
<keyword evidence="4" id="KW-0378">Hydrolase</keyword>
<name>A0A918CA83_AGRME</name>
<dbReference type="Gene3D" id="2.60.120.260">
    <property type="entry name" value="Galactose-binding domain-like"/>
    <property type="match status" value="1"/>
</dbReference>
<dbReference type="InterPro" id="IPR029018">
    <property type="entry name" value="Hex-like_dom2"/>
</dbReference>
<comment type="similarity">
    <text evidence="2">Belongs to the glycosyl hydrolase 20 family.</text>
</comment>
<comment type="catalytic activity">
    <reaction evidence="1">
        <text>Hydrolysis of terminal non-reducing N-acetyl-D-hexosamine residues in N-acetyl-beta-D-hexosaminides.</text>
        <dbReference type="EC" id="3.2.1.52"/>
    </reaction>
</comment>
<organism evidence="12 13">
    <name type="scientific">Agromyces mediolanus</name>
    <name type="common">Corynebacterium mediolanum</name>
    <dbReference type="NCBI Taxonomy" id="41986"/>
    <lineage>
        <taxon>Bacteria</taxon>
        <taxon>Bacillati</taxon>
        <taxon>Actinomycetota</taxon>
        <taxon>Actinomycetes</taxon>
        <taxon>Micrococcales</taxon>
        <taxon>Microbacteriaceae</taxon>
        <taxon>Agromyces</taxon>
    </lineage>
</organism>
<dbReference type="Pfam" id="PF02838">
    <property type="entry name" value="Glyco_hydro_20b"/>
    <property type="match status" value="1"/>
</dbReference>
<dbReference type="SUPFAM" id="SSF55545">
    <property type="entry name" value="beta-N-acetylhexosaminidase-like domain"/>
    <property type="match status" value="1"/>
</dbReference>
<evidence type="ECO:0000256" key="6">
    <source>
        <dbReference type="PIRSR" id="PIRSR625705-1"/>
    </source>
</evidence>
<proteinExistence type="inferred from homology"/>
<sequence>MTTRQDPDVPASPSRSRLLAAVLIAAVTASSVLLAAPSQAAEAVVIIDDAQTAGSPAFSYSGAWTAGTGLPSASYEGGTEHWTNGGEVSATLTFSGTRAEIVGAKDPGHGYLFASVDGGRETRVDGYAPSRALQQSLFDTGTLPAGDHTVVLRMDGTRNPAANKQGAQLDFARVTRDEPDAGPESAAPTVVPALTRWTGGTGTLALGSTVRVVVAPEDVGTELDGRTVRQEAERLIADLGAAGRTAELVIGAAAPGDVVLSVTAGLADEGYRLTVGDRVTIAASSSAGLFYGGRTLLQSLSGGAELPVGETVDAPGQRLRGGMIDAGRKYWEIGYLKDLIRRMSYQKLNMLTLHVVEAEGFRLDSPAFPGLADPASSYDEAEIRELVAFGAEHHVQIVPGFEFPGHATVISDYFGIGFGDGANACSPSHVPSHLTPNWIIDMTSDTARADSAAILDEFLPWFPAAYVHLGGDEVTGELGNCGRVKDYVAERSDLDTLGDLFVDYVNGVDDAVVANGKRSIIFNGFEHMSRSQQTLNRGVIIQDWQGDGTNPAFAGHDKLWMNSDSVYLTPNNYHNTSPNLTTLTSSWAPRTDADMLGSNFAVWADYNMWAEDEYFEQKMGPLRAAIADRSWNVTARGSAAELSTRLGRIGDAPGVTGFPPRERVGAEAPLHRYPFDPAPYPSGYTSAGSPGQTLFVQDTTGRLNGSTYIIYNPSFIDNGIKGSALSFSHDRQGVGLGGVDLAGPWTMSVWVKQSAAHPDATLLSSREGSAILLRDRTSGKVALATAGGRETFDATLPVGKWVALSLVNDGAETALYFDGEPVDEIEASIPLPLAAIGAWNRSLRGDLDELNIFDAALTPERIAANYERDAAELPQPGLIDYWSFDEDSGVAVDTIGGKDGTLDGAARVPGRHGGGASLTGGESGVRIGASDVSGTWTASLWVKRNASVTSGVLLSGGSSAIKLEQYRDTGKLGFTQFGVADYVIDYSTPLNEWVYLTFTSDGSTLRAYADGEAVGSVAASGNLGRGWIGRLGSGNQLDAAKADVDEVLLYDRALSGEEVRGLFAGFAQGGVAPIGLTAELAFAEPPAEPLELGDVVTAELVLRNPGLVDLRETTVTPRGGELGECAVPARLRAAAELRCPVSFPVTEADVARGSVSLVVDAAATGTNPLATPVLAVSNELTASAGGAARPITATVDGGTPGTLRIGEAFTVDVAGPQAGSTVEVWLHSEPVRLGTATASADGAARIRASLEAGTEPGAHQLVIRATDSTGEAVELSYPVQVLAAEDPGTGPGTGTGPGAEPGSGSGTGQGDGLASTGFAAAAPFALAILLLAAGAFAIARFRRRRA</sequence>
<dbReference type="SUPFAM" id="SSF49899">
    <property type="entry name" value="Concanavalin A-like lectins/glucanases"/>
    <property type="match status" value="2"/>
</dbReference>
<comment type="caution">
    <text evidence="12">The sequence shown here is derived from an EMBL/GenBank/DDBJ whole genome shotgun (WGS) entry which is preliminary data.</text>
</comment>
<evidence type="ECO:0000313" key="12">
    <source>
        <dbReference type="EMBL" id="GGR13694.1"/>
    </source>
</evidence>
<dbReference type="InterPro" id="IPR015883">
    <property type="entry name" value="Glyco_hydro_20_cat"/>
</dbReference>
<evidence type="ECO:0000256" key="8">
    <source>
        <dbReference type="SAM" id="Phobius"/>
    </source>
</evidence>
<dbReference type="InterPro" id="IPR013320">
    <property type="entry name" value="ConA-like_dom_sf"/>
</dbReference>
<dbReference type="GO" id="GO:0004563">
    <property type="term" value="F:beta-N-acetylhexosaminidase activity"/>
    <property type="evidence" value="ECO:0007669"/>
    <property type="project" value="UniProtKB-EC"/>
</dbReference>
<dbReference type="Proteomes" id="UP000610303">
    <property type="component" value="Unassembled WGS sequence"/>
</dbReference>
<dbReference type="Gene3D" id="2.60.120.200">
    <property type="match status" value="2"/>
</dbReference>
<evidence type="ECO:0000256" key="2">
    <source>
        <dbReference type="ARBA" id="ARBA00006285"/>
    </source>
</evidence>
<evidence type="ECO:0000256" key="5">
    <source>
        <dbReference type="ARBA" id="ARBA00023295"/>
    </source>
</evidence>
<dbReference type="InterPro" id="IPR015882">
    <property type="entry name" value="HEX_bac_N"/>
</dbReference>
<evidence type="ECO:0000313" key="13">
    <source>
        <dbReference type="Proteomes" id="UP000610303"/>
    </source>
</evidence>
<feature type="domain" description="Glycoside hydrolase family 20 catalytic" evidence="10">
    <location>
        <begin position="320"/>
        <end position="632"/>
    </location>
</feature>
<keyword evidence="8" id="KW-1133">Transmembrane helix</keyword>
<dbReference type="Gene3D" id="3.20.20.80">
    <property type="entry name" value="Glycosidases"/>
    <property type="match status" value="1"/>
</dbReference>
<keyword evidence="8" id="KW-0812">Transmembrane</keyword>
<dbReference type="EC" id="3.2.1.52" evidence="3"/>
<evidence type="ECO:0000256" key="3">
    <source>
        <dbReference type="ARBA" id="ARBA00012663"/>
    </source>
</evidence>
<dbReference type="InterPro" id="IPR025705">
    <property type="entry name" value="Beta_hexosaminidase_sua/sub"/>
</dbReference>
<keyword evidence="13" id="KW-1185">Reference proteome</keyword>
<dbReference type="GO" id="GO:0005975">
    <property type="term" value="P:carbohydrate metabolic process"/>
    <property type="evidence" value="ECO:0007669"/>
    <property type="project" value="InterPro"/>
</dbReference>
<evidence type="ECO:0000256" key="9">
    <source>
        <dbReference type="SAM" id="SignalP"/>
    </source>
</evidence>
<evidence type="ECO:0000256" key="1">
    <source>
        <dbReference type="ARBA" id="ARBA00001231"/>
    </source>
</evidence>
<reference evidence="12" key="2">
    <citation type="submission" date="2020-09" db="EMBL/GenBank/DDBJ databases">
        <authorList>
            <person name="Sun Q."/>
            <person name="Ohkuma M."/>
        </authorList>
    </citation>
    <scope>NUCLEOTIDE SEQUENCE</scope>
    <source>
        <strain evidence="12">JCM 3346</strain>
    </source>
</reference>
<dbReference type="PRINTS" id="PR00738">
    <property type="entry name" value="GLHYDRLASE20"/>
</dbReference>
<reference evidence="12" key="1">
    <citation type="journal article" date="2014" name="Int. J. Syst. Evol. Microbiol.">
        <title>Complete genome sequence of Corynebacterium casei LMG S-19264T (=DSM 44701T), isolated from a smear-ripened cheese.</title>
        <authorList>
            <consortium name="US DOE Joint Genome Institute (JGI-PGF)"/>
            <person name="Walter F."/>
            <person name="Albersmeier A."/>
            <person name="Kalinowski J."/>
            <person name="Ruckert C."/>
        </authorList>
    </citation>
    <scope>NUCLEOTIDE SEQUENCE</scope>
    <source>
        <strain evidence="12">JCM 3346</strain>
    </source>
</reference>
<dbReference type="PANTHER" id="PTHR22600">
    <property type="entry name" value="BETA-HEXOSAMINIDASE"/>
    <property type="match status" value="1"/>
</dbReference>
<feature type="signal peptide" evidence="9">
    <location>
        <begin position="1"/>
        <end position="40"/>
    </location>
</feature>
<dbReference type="InterPro" id="IPR006311">
    <property type="entry name" value="TAT_signal"/>
</dbReference>
<keyword evidence="8" id="KW-0472">Membrane</keyword>
<dbReference type="RefSeq" id="WP_189083528.1">
    <property type="nucleotide sequence ID" value="NZ_BMRJ01000001.1"/>
</dbReference>
<protein>
    <recommendedName>
        <fullName evidence="3">beta-N-acetylhexosaminidase</fullName>
        <ecNumber evidence="3">3.2.1.52</ecNumber>
    </recommendedName>
</protein>
<evidence type="ECO:0000259" key="10">
    <source>
        <dbReference type="Pfam" id="PF00728"/>
    </source>
</evidence>
<dbReference type="GO" id="GO:0016020">
    <property type="term" value="C:membrane"/>
    <property type="evidence" value="ECO:0007669"/>
    <property type="project" value="TreeGrafter"/>
</dbReference>
<gene>
    <name evidence="12" type="ORF">GCM10010196_02810</name>
</gene>